<comment type="caution">
    <text evidence="2">The sequence shown here is derived from an EMBL/GenBank/DDBJ whole genome shotgun (WGS) entry which is preliminary data.</text>
</comment>
<protein>
    <submittedName>
        <fullName evidence="4">7,8-didemethyl-8-hydroxy-5-deazariboflavin synthase</fullName>
    </submittedName>
</protein>
<dbReference type="Proteomes" id="UP001152797">
    <property type="component" value="Unassembled WGS sequence"/>
</dbReference>
<organism evidence="2">
    <name type="scientific">Cladocopium goreaui</name>
    <dbReference type="NCBI Taxonomy" id="2562237"/>
    <lineage>
        <taxon>Eukaryota</taxon>
        <taxon>Sar</taxon>
        <taxon>Alveolata</taxon>
        <taxon>Dinophyceae</taxon>
        <taxon>Suessiales</taxon>
        <taxon>Symbiodiniaceae</taxon>
        <taxon>Cladocopium</taxon>
    </lineage>
</organism>
<feature type="compositionally biased region" description="Polar residues" evidence="1">
    <location>
        <begin position="680"/>
        <end position="697"/>
    </location>
</feature>
<evidence type="ECO:0000256" key="1">
    <source>
        <dbReference type="SAM" id="MobiDB-lite"/>
    </source>
</evidence>
<dbReference type="EMBL" id="CAMXCT030002527">
    <property type="protein sequence ID" value="CAL4786019.1"/>
    <property type="molecule type" value="Genomic_DNA"/>
</dbReference>
<dbReference type="EMBL" id="CAMXCT010002527">
    <property type="protein sequence ID" value="CAI3998707.1"/>
    <property type="molecule type" value="Genomic_DNA"/>
</dbReference>
<name>A0A9P1G653_9DINO</name>
<sequence>MLTGLICGFGFGTEFEIVFPYSCTLVNSRVWPRFQTDPNQGATEKLTVCLLPPRVYDRRPVIPASDVCSDSSLLDPISLLCVKGWSRSFCAVLVMLAAFEMKESFSMIHGAVQTVDVTADGLTLQSVSVRRKPNAFNLLWQMKLVRGYGDTASFEQAWADVSEFQTAMQIGKQEATAAMFLMNDIDQRVANRLSSLVMNGEPLELGEETLQRICGAFVAALASLRAKVPEAFLQQHMPDLEKQLLIFSRFFQKHLDGDLDLLLRSTVPPVQLEKVSAMRSVLFKYQRHVHSRDNLLSVLHSEMQKLTFKQTSESVQADLHLMSEWADQHADFHNRQGLLDLRYLNDRFQTGKSRVEALMASKHMYVLPSDNRLSPHAEILRFQNVLGGGGGIIDDSLEVSDAIMNGNPNAVLLCLAPASHSNVRQEAVVQKRRQLEDRLLGAFDVSETTLVFADSGHASDRRKKSQFGWICVSKLHSKSPWHKSKGMQGTIGPIERARVMDLQSPQDDKPLTPAHRVMQKGIPGILQIITQMLDGLSLGATEKVLIVDCMCNRFNEWGLASWKVQQDVLASSTGAICDLHFMGFVWAEEDGEFSDRLPSQISAQMLEDWWDSSVEAGPKRRASEAFGLPRVPGAVSEPLSTSNDDSLKKGIEGLELVVKQWNQARAAQFGEAASSEHARNGQSSESAGTAGNGNRTFSRPVFAPDERKIDISANHLFCDDHVVNIEHFEANSEIVAAGMSVSQQHVKVYVTKDHALHLANLAERDLSLSACELFGFGLGSWSLLVQGVARQSVRQCFPWLLASDADAVVSVDGREKKILAVSEMLCDAASKHGIMDFACHDYDMVQKTQANGNPESWRYQLTARTKLSVYTPKPLPDDVDKLNIRGSMLGAAYHDKYDKLPRNKLVQTLFEATQLKESSLRLQVPVPLNLCFNLLFLNVPSSAC</sequence>
<dbReference type="EMBL" id="CAMXCT020002527">
    <property type="protein sequence ID" value="CAL1152082.1"/>
    <property type="molecule type" value="Genomic_DNA"/>
</dbReference>
<evidence type="ECO:0000313" key="2">
    <source>
        <dbReference type="EMBL" id="CAI3998707.1"/>
    </source>
</evidence>
<keyword evidence="5" id="KW-1185">Reference proteome</keyword>
<evidence type="ECO:0000313" key="5">
    <source>
        <dbReference type="Proteomes" id="UP001152797"/>
    </source>
</evidence>
<reference evidence="2" key="1">
    <citation type="submission" date="2022-10" db="EMBL/GenBank/DDBJ databases">
        <authorList>
            <person name="Chen Y."/>
            <person name="Dougan E. K."/>
            <person name="Chan C."/>
            <person name="Rhodes N."/>
            <person name="Thang M."/>
        </authorList>
    </citation>
    <scope>NUCLEOTIDE SEQUENCE</scope>
</reference>
<proteinExistence type="predicted"/>
<dbReference type="AlphaFoldDB" id="A0A9P1G653"/>
<reference evidence="3" key="2">
    <citation type="submission" date="2024-04" db="EMBL/GenBank/DDBJ databases">
        <authorList>
            <person name="Chen Y."/>
            <person name="Shah S."/>
            <person name="Dougan E. K."/>
            <person name="Thang M."/>
            <person name="Chan C."/>
        </authorList>
    </citation>
    <scope>NUCLEOTIDE SEQUENCE [LARGE SCALE GENOMIC DNA]</scope>
</reference>
<evidence type="ECO:0000313" key="4">
    <source>
        <dbReference type="EMBL" id="CAL4786019.1"/>
    </source>
</evidence>
<gene>
    <name evidence="2" type="ORF">C1SCF055_LOCUS24982</name>
</gene>
<accession>A0A9P1G653</accession>
<feature type="region of interest" description="Disordered" evidence="1">
    <location>
        <begin position="669"/>
        <end position="699"/>
    </location>
</feature>
<evidence type="ECO:0000313" key="3">
    <source>
        <dbReference type="EMBL" id="CAL1152082.1"/>
    </source>
</evidence>